<evidence type="ECO:0000313" key="1">
    <source>
        <dbReference type="EMBL" id="KAH9362946.1"/>
    </source>
</evidence>
<keyword evidence="2" id="KW-1185">Reference proteome</keyword>
<evidence type="ECO:0000313" key="2">
    <source>
        <dbReference type="Proteomes" id="UP000821853"/>
    </source>
</evidence>
<dbReference type="OMA" id="MASGYME"/>
<dbReference type="GO" id="GO:0003676">
    <property type="term" value="F:nucleic acid binding"/>
    <property type="evidence" value="ECO:0007669"/>
    <property type="project" value="InterPro"/>
</dbReference>
<dbReference type="AlphaFoldDB" id="A0A9J6FIR6"/>
<proteinExistence type="predicted"/>
<dbReference type="VEuPathDB" id="VectorBase:HLOH_048206"/>
<protein>
    <submittedName>
        <fullName evidence="1">Uncharacterized protein</fullName>
    </submittedName>
</protein>
<reference evidence="1 2" key="1">
    <citation type="journal article" date="2020" name="Cell">
        <title>Large-Scale Comparative Analyses of Tick Genomes Elucidate Their Genetic Diversity and Vector Capacities.</title>
        <authorList>
            <consortium name="Tick Genome and Microbiome Consortium (TIGMIC)"/>
            <person name="Jia N."/>
            <person name="Wang J."/>
            <person name="Shi W."/>
            <person name="Du L."/>
            <person name="Sun Y."/>
            <person name="Zhan W."/>
            <person name="Jiang J.F."/>
            <person name="Wang Q."/>
            <person name="Zhang B."/>
            <person name="Ji P."/>
            <person name="Bell-Sakyi L."/>
            <person name="Cui X.M."/>
            <person name="Yuan T.T."/>
            <person name="Jiang B.G."/>
            <person name="Yang W.F."/>
            <person name="Lam T.T."/>
            <person name="Chang Q.C."/>
            <person name="Ding S.J."/>
            <person name="Wang X.J."/>
            <person name="Zhu J.G."/>
            <person name="Ruan X.D."/>
            <person name="Zhao L."/>
            <person name="Wei J.T."/>
            <person name="Ye R.Z."/>
            <person name="Que T.C."/>
            <person name="Du C.H."/>
            <person name="Zhou Y.H."/>
            <person name="Cheng J.X."/>
            <person name="Dai P.F."/>
            <person name="Guo W.B."/>
            <person name="Han X.H."/>
            <person name="Huang E.J."/>
            <person name="Li L.F."/>
            <person name="Wei W."/>
            <person name="Gao Y.C."/>
            <person name="Liu J.Z."/>
            <person name="Shao H.Z."/>
            <person name="Wang X."/>
            <person name="Wang C.C."/>
            <person name="Yang T.C."/>
            <person name="Huo Q.B."/>
            <person name="Li W."/>
            <person name="Chen H.Y."/>
            <person name="Chen S.E."/>
            <person name="Zhou L.G."/>
            <person name="Ni X.B."/>
            <person name="Tian J.H."/>
            <person name="Sheng Y."/>
            <person name="Liu T."/>
            <person name="Pan Y.S."/>
            <person name="Xia L.Y."/>
            <person name="Li J."/>
            <person name="Zhao F."/>
            <person name="Cao W.C."/>
        </authorList>
    </citation>
    <scope>NUCLEOTIDE SEQUENCE [LARGE SCALE GENOMIC DNA]</scope>
    <source>
        <strain evidence="1">HaeL-2018</strain>
    </source>
</reference>
<accession>A0A9J6FIR6</accession>
<dbReference type="EMBL" id="JABSTR010000001">
    <property type="protein sequence ID" value="KAH9362946.1"/>
    <property type="molecule type" value="Genomic_DNA"/>
</dbReference>
<sequence length="119" mass="13167">METEVQRPMSEAVWGSISYEGLGPVYTIPGHLMASGYMEIIIYTLLPYALDGPFPDGLFYLRQDGTYINTAKAVSNMPEGFGIMTPHWPVRSPDLNIIENIRGIMKNNPGLTTATSDQL</sequence>
<dbReference type="OrthoDB" id="6507355at2759"/>
<comment type="caution">
    <text evidence="1">The sequence shown here is derived from an EMBL/GenBank/DDBJ whole genome shotgun (WGS) entry which is preliminary data.</text>
</comment>
<dbReference type="Gene3D" id="3.30.420.10">
    <property type="entry name" value="Ribonuclease H-like superfamily/Ribonuclease H"/>
    <property type="match status" value="1"/>
</dbReference>
<dbReference type="Proteomes" id="UP000821853">
    <property type="component" value="Chromosome 1"/>
</dbReference>
<dbReference type="InterPro" id="IPR036397">
    <property type="entry name" value="RNaseH_sf"/>
</dbReference>
<organism evidence="1 2">
    <name type="scientific">Haemaphysalis longicornis</name>
    <name type="common">Bush tick</name>
    <dbReference type="NCBI Taxonomy" id="44386"/>
    <lineage>
        <taxon>Eukaryota</taxon>
        <taxon>Metazoa</taxon>
        <taxon>Ecdysozoa</taxon>
        <taxon>Arthropoda</taxon>
        <taxon>Chelicerata</taxon>
        <taxon>Arachnida</taxon>
        <taxon>Acari</taxon>
        <taxon>Parasitiformes</taxon>
        <taxon>Ixodida</taxon>
        <taxon>Ixodoidea</taxon>
        <taxon>Ixodidae</taxon>
        <taxon>Haemaphysalinae</taxon>
        <taxon>Haemaphysalis</taxon>
    </lineage>
</organism>
<gene>
    <name evidence="1" type="ORF">HPB48_014272</name>
</gene>
<name>A0A9J6FIR6_HAELO</name>